<dbReference type="Proteomes" id="UP000813462">
    <property type="component" value="Unassembled WGS sequence"/>
</dbReference>
<evidence type="ECO:0008006" key="3">
    <source>
        <dbReference type="Google" id="ProtNLM"/>
    </source>
</evidence>
<comment type="caution">
    <text evidence="1">The sequence shown here is derived from an EMBL/GenBank/DDBJ whole genome shotgun (WGS) entry which is preliminary data.</text>
</comment>
<accession>A0A978UNL0</accession>
<sequence length="212" mass="24031">MEIYLQGSGGVGVFFRVSLDDPELLLAKEEDQDRLHDIKVARNALGISHLMYTDNLLLMSWADPKETLLFKECLDKFCIWSGRSINADKSHILFSKSTPRADKRSIRGILGFKEIGNNAIYLGNSLVLGRNKTKELFKLKECVECRLEGWNKHLLSKAGKAVLIKSIIQAIPTYLMTTHLLPTGLCKDLNALVRKFWWESKPKASDYMAMKA</sequence>
<dbReference type="AlphaFoldDB" id="A0A978UNL0"/>
<proteinExistence type="predicted"/>
<dbReference type="PANTHER" id="PTHR33116:SF86">
    <property type="entry name" value="REVERSE TRANSCRIPTASE DOMAIN-CONTAINING PROTEIN"/>
    <property type="match status" value="1"/>
</dbReference>
<protein>
    <recommendedName>
        <fullName evidence="3">Reverse transcriptase domain-containing protein</fullName>
    </recommendedName>
</protein>
<reference evidence="1" key="1">
    <citation type="journal article" date="2021" name="Front. Plant Sci.">
        <title>Chromosome-Scale Genome Assembly for Chinese Sour Jujube and Insights Into Its Genome Evolution and Domestication Signature.</title>
        <authorList>
            <person name="Shen L.-Y."/>
            <person name="Luo H."/>
            <person name="Wang X.-L."/>
            <person name="Wang X.-M."/>
            <person name="Qiu X.-J."/>
            <person name="Liu H."/>
            <person name="Zhou S.-S."/>
            <person name="Jia K.-H."/>
            <person name="Nie S."/>
            <person name="Bao Y.-T."/>
            <person name="Zhang R.-G."/>
            <person name="Yun Q.-Z."/>
            <person name="Chai Y.-H."/>
            <person name="Lu J.-Y."/>
            <person name="Li Y."/>
            <person name="Zhao S.-W."/>
            <person name="Mao J.-F."/>
            <person name="Jia S.-G."/>
            <person name="Mao Y.-M."/>
        </authorList>
    </citation>
    <scope>NUCLEOTIDE SEQUENCE</scope>
    <source>
        <strain evidence="1">AT0</strain>
        <tissue evidence="1">Leaf</tissue>
    </source>
</reference>
<gene>
    <name evidence="1" type="ORF">FEM48_Zijuj10G0132600</name>
</gene>
<organism evidence="1 2">
    <name type="scientific">Ziziphus jujuba var. spinosa</name>
    <dbReference type="NCBI Taxonomy" id="714518"/>
    <lineage>
        <taxon>Eukaryota</taxon>
        <taxon>Viridiplantae</taxon>
        <taxon>Streptophyta</taxon>
        <taxon>Embryophyta</taxon>
        <taxon>Tracheophyta</taxon>
        <taxon>Spermatophyta</taxon>
        <taxon>Magnoliopsida</taxon>
        <taxon>eudicotyledons</taxon>
        <taxon>Gunneridae</taxon>
        <taxon>Pentapetalae</taxon>
        <taxon>rosids</taxon>
        <taxon>fabids</taxon>
        <taxon>Rosales</taxon>
        <taxon>Rhamnaceae</taxon>
        <taxon>Paliureae</taxon>
        <taxon>Ziziphus</taxon>
    </lineage>
</organism>
<dbReference type="PANTHER" id="PTHR33116">
    <property type="entry name" value="REVERSE TRANSCRIPTASE ZINC-BINDING DOMAIN-CONTAINING PROTEIN-RELATED-RELATED"/>
    <property type="match status" value="1"/>
</dbReference>
<evidence type="ECO:0000313" key="1">
    <source>
        <dbReference type="EMBL" id="KAH7516412.1"/>
    </source>
</evidence>
<dbReference type="EMBL" id="JAEACU010000010">
    <property type="protein sequence ID" value="KAH7516412.1"/>
    <property type="molecule type" value="Genomic_DNA"/>
</dbReference>
<name>A0A978UNL0_ZIZJJ</name>
<evidence type="ECO:0000313" key="2">
    <source>
        <dbReference type="Proteomes" id="UP000813462"/>
    </source>
</evidence>